<dbReference type="CDD" id="cd08662">
    <property type="entry name" value="M13"/>
    <property type="match status" value="1"/>
</dbReference>
<dbReference type="InterPro" id="IPR008753">
    <property type="entry name" value="Peptidase_M13_N"/>
</dbReference>
<feature type="non-terminal residue" evidence="9">
    <location>
        <position position="261"/>
    </location>
</feature>
<dbReference type="OrthoDB" id="6475849at2759"/>
<keyword evidence="2" id="KW-0645">Protease</keyword>
<evidence type="ECO:0000259" key="8">
    <source>
        <dbReference type="Pfam" id="PF05649"/>
    </source>
</evidence>
<feature type="domain" description="Peptidase M13 N-terminal" evidence="8">
    <location>
        <begin position="3"/>
        <end position="87"/>
    </location>
</feature>
<dbReference type="Pfam" id="PF05649">
    <property type="entry name" value="Peptidase_M13_N"/>
    <property type="match status" value="1"/>
</dbReference>
<dbReference type="InterPro" id="IPR018497">
    <property type="entry name" value="Peptidase_M13_C"/>
</dbReference>
<evidence type="ECO:0000256" key="4">
    <source>
        <dbReference type="ARBA" id="ARBA00022801"/>
    </source>
</evidence>
<keyword evidence="3" id="KW-0479">Metal-binding</keyword>
<dbReference type="SUPFAM" id="SSF55486">
    <property type="entry name" value="Metalloproteases ('zincins'), catalytic domain"/>
    <property type="match status" value="1"/>
</dbReference>
<dbReference type="InterPro" id="IPR000718">
    <property type="entry name" value="Peptidase_M13"/>
</dbReference>
<dbReference type="GO" id="GO:0005886">
    <property type="term" value="C:plasma membrane"/>
    <property type="evidence" value="ECO:0007669"/>
    <property type="project" value="TreeGrafter"/>
</dbReference>
<evidence type="ECO:0000259" key="7">
    <source>
        <dbReference type="Pfam" id="PF01431"/>
    </source>
</evidence>
<accession>A0A8S3YBG1</accession>
<dbReference type="PANTHER" id="PTHR11733">
    <property type="entry name" value="ZINC METALLOPROTEASE FAMILY M13 NEPRILYSIN-RELATED"/>
    <property type="match status" value="1"/>
</dbReference>
<evidence type="ECO:0000256" key="6">
    <source>
        <dbReference type="ARBA" id="ARBA00023049"/>
    </source>
</evidence>
<dbReference type="GO" id="GO:0046872">
    <property type="term" value="F:metal ion binding"/>
    <property type="evidence" value="ECO:0007669"/>
    <property type="project" value="UniProtKB-KW"/>
</dbReference>
<comment type="caution">
    <text evidence="9">The sequence shown here is derived from an EMBL/GenBank/DDBJ whole genome shotgun (WGS) entry which is preliminary data.</text>
</comment>
<comment type="cofactor">
    <cofactor evidence="1">
        <name>Zn(2+)</name>
        <dbReference type="ChEBI" id="CHEBI:29105"/>
    </cofactor>
</comment>
<gene>
    <name evidence="9" type="ORF">CUNI_LOCUS187</name>
</gene>
<evidence type="ECO:0000313" key="10">
    <source>
        <dbReference type="Proteomes" id="UP000678393"/>
    </source>
</evidence>
<dbReference type="Gene3D" id="1.10.1380.10">
    <property type="entry name" value="Neutral endopeptidase , domain2"/>
    <property type="match status" value="1"/>
</dbReference>
<dbReference type="EMBL" id="CAJHNH020000017">
    <property type="protein sequence ID" value="CAG5114629.1"/>
    <property type="molecule type" value="Genomic_DNA"/>
</dbReference>
<dbReference type="GO" id="GO:0016485">
    <property type="term" value="P:protein processing"/>
    <property type="evidence" value="ECO:0007669"/>
    <property type="project" value="TreeGrafter"/>
</dbReference>
<dbReference type="Proteomes" id="UP000678393">
    <property type="component" value="Unassembled WGS sequence"/>
</dbReference>
<dbReference type="AlphaFoldDB" id="A0A8S3YBG1"/>
<proteinExistence type="predicted"/>
<keyword evidence="10" id="KW-1185">Reference proteome</keyword>
<evidence type="ECO:0000256" key="3">
    <source>
        <dbReference type="ARBA" id="ARBA00022723"/>
    </source>
</evidence>
<dbReference type="PRINTS" id="PR00786">
    <property type="entry name" value="NEPRILYSIN"/>
</dbReference>
<feature type="domain" description="Peptidase M13 C-terminal" evidence="7">
    <location>
        <begin position="146"/>
        <end position="259"/>
    </location>
</feature>
<reference evidence="9" key="1">
    <citation type="submission" date="2021-04" db="EMBL/GenBank/DDBJ databases">
        <authorList>
            <consortium name="Molecular Ecology Group"/>
        </authorList>
    </citation>
    <scope>NUCLEOTIDE SEQUENCE</scope>
</reference>
<dbReference type="Pfam" id="PF01431">
    <property type="entry name" value="Peptidase_M13"/>
    <property type="match status" value="1"/>
</dbReference>
<name>A0A8S3YBG1_9EUPU</name>
<dbReference type="InterPro" id="IPR024079">
    <property type="entry name" value="MetalloPept_cat_dom_sf"/>
</dbReference>
<keyword evidence="5" id="KW-0862">Zinc</keyword>
<dbReference type="PANTHER" id="PTHR11733:SF237">
    <property type="entry name" value="NEPRILYSIN-LIKE 4"/>
    <property type="match status" value="1"/>
</dbReference>
<feature type="non-terminal residue" evidence="9">
    <location>
        <position position="1"/>
    </location>
</feature>
<dbReference type="PROSITE" id="PS51885">
    <property type="entry name" value="NEPRILYSIN"/>
    <property type="match status" value="1"/>
</dbReference>
<evidence type="ECO:0000256" key="1">
    <source>
        <dbReference type="ARBA" id="ARBA00001947"/>
    </source>
</evidence>
<organism evidence="9 10">
    <name type="scientific">Candidula unifasciata</name>
    <dbReference type="NCBI Taxonomy" id="100452"/>
    <lineage>
        <taxon>Eukaryota</taxon>
        <taxon>Metazoa</taxon>
        <taxon>Spiralia</taxon>
        <taxon>Lophotrochozoa</taxon>
        <taxon>Mollusca</taxon>
        <taxon>Gastropoda</taxon>
        <taxon>Heterobranchia</taxon>
        <taxon>Euthyneura</taxon>
        <taxon>Panpulmonata</taxon>
        <taxon>Eupulmonata</taxon>
        <taxon>Stylommatophora</taxon>
        <taxon>Helicina</taxon>
        <taxon>Helicoidea</taxon>
        <taxon>Geomitridae</taxon>
        <taxon>Candidula</taxon>
    </lineage>
</organism>
<evidence type="ECO:0000256" key="2">
    <source>
        <dbReference type="ARBA" id="ARBA00022670"/>
    </source>
</evidence>
<dbReference type="GO" id="GO:0004222">
    <property type="term" value="F:metalloendopeptidase activity"/>
    <property type="evidence" value="ECO:0007669"/>
    <property type="project" value="InterPro"/>
</dbReference>
<sequence length="261" mass="30093">KYTGNMAESPRWEVCLDSSASVFWKGMGRRYVDKTFSQAAKLYMEGMIENLKSEFQKMIEENTWMSQDTKKEAYLKLAAINKKIGYPDTDFTEDDIDKFYENYTMSEDHYYNNRVLNNKLSNLESILSLRKPVDKKEWSMAPYEVNAYYSRSVNEIAFPAGILQSPFFSQTFQDSMNYGAIGVVIGHEITHGFDDQGSQYDAKGNLRNWWQATDRENFVKRTQCIVNQNANFRVDEINMTLNGINTQGESVADNGGVKESF</sequence>
<keyword evidence="6" id="KW-0482">Metalloprotease</keyword>
<protein>
    <submittedName>
        <fullName evidence="9">Uncharacterized protein</fullName>
    </submittedName>
</protein>
<evidence type="ECO:0000256" key="5">
    <source>
        <dbReference type="ARBA" id="ARBA00022833"/>
    </source>
</evidence>
<dbReference type="InterPro" id="IPR042089">
    <property type="entry name" value="Peptidase_M13_dom_2"/>
</dbReference>
<keyword evidence="4" id="KW-0378">Hydrolase</keyword>
<dbReference type="Gene3D" id="3.40.390.10">
    <property type="entry name" value="Collagenase (Catalytic Domain)"/>
    <property type="match status" value="1"/>
</dbReference>
<evidence type="ECO:0000313" key="9">
    <source>
        <dbReference type="EMBL" id="CAG5114629.1"/>
    </source>
</evidence>